<dbReference type="AlphaFoldDB" id="A0A7E4ZYW3"/>
<evidence type="ECO:0000313" key="7">
    <source>
        <dbReference type="WBParaSite" id="Pan_g3749.t1"/>
    </source>
</evidence>
<dbReference type="Gene3D" id="3.30.505.10">
    <property type="entry name" value="SH2 domain"/>
    <property type="match status" value="1"/>
</dbReference>
<evidence type="ECO:0000313" key="6">
    <source>
        <dbReference type="Proteomes" id="UP000492821"/>
    </source>
</evidence>
<keyword evidence="1 2" id="KW-0727">SH2 domain</keyword>
<keyword evidence="6" id="KW-1185">Reference proteome</keyword>
<dbReference type="PROSITE" id="PS01179">
    <property type="entry name" value="PID"/>
    <property type="match status" value="1"/>
</dbReference>
<dbReference type="Proteomes" id="UP000492821">
    <property type="component" value="Unassembled WGS sequence"/>
</dbReference>
<organism evidence="6 7">
    <name type="scientific">Panagrellus redivivus</name>
    <name type="common">Microworm</name>
    <dbReference type="NCBI Taxonomy" id="6233"/>
    <lineage>
        <taxon>Eukaryota</taxon>
        <taxon>Metazoa</taxon>
        <taxon>Ecdysozoa</taxon>
        <taxon>Nematoda</taxon>
        <taxon>Chromadorea</taxon>
        <taxon>Rhabditida</taxon>
        <taxon>Tylenchina</taxon>
        <taxon>Panagrolaimomorpha</taxon>
        <taxon>Panagrolaimoidea</taxon>
        <taxon>Panagrolaimidae</taxon>
        <taxon>Panagrellus</taxon>
    </lineage>
</organism>
<dbReference type="SUPFAM" id="SSF55550">
    <property type="entry name" value="SH2 domain"/>
    <property type="match status" value="1"/>
</dbReference>
<evidence type="ECO:0000259" key="4">
    <source>
        <dbReference type="PROSITE" id="PS01179"/>
    </source>
</evidence>
<dbReference type="SMART" id="SM00252">
    <property type="entry name" value="SH2"/>
    <property type="match status" value="1"/>
</dbReference>
<protein>
    <submittedName>
        <fullName evidence="7">PID domain-containing protein</fullName>
    </submittedName>
</protein>
<feature type="domain" description="PID" evidence="4">
    <location>
        <begin position="19"/>
        <end position="171"/>
    </location>
</feature>
<dbReference type="Gene3D" id="2.30.29.30">
    <property type="entry name" value="Pleckstrin-homology domain (PH domain)/Phosphotyrosine-binding domain (PTB)"/>
    <property type="match status" value="1"/>
</dbReference>
<dbReference type="InterPro" id="IPR051853">
    <property type="entry name" value="SH2-Ras-GEF_adapter"/>
</dbReference>
<dbReference type="PROSITE" id="PS50001">
    <property type="entry name" value="SH2"/>
    <property type="match status" value="1"/>
</dbReference>
<feature type="region of interest" description="Disordered" evidence="3">
    <location>
        <begin position="431"/>
        <end position="458"/>
    </location>
</feature>
<name>A0A7E4ZYW3_PANRE</name>
<dbReference type="InterPro" id="IPR036860">
    <property type="entry name" value="SH2_dom_sf"/>
</dbReference>
<dbReference type="Pfam" id="PF00017">
    <property type="entry name" value="SH2"/>
    <property type="match status" value="1"/>
</dbReference>
<reference evidence="7" key="2">
    <citation type="submission" date="2020-10" db="UniProtKB">
        <authorList>
            <consortium name="WormBaseParasite"/>
        </authorList>
    </citation>
    <scope>IDENTIFICATION</scope>
</reference>
<dbReference type="SUPFAM" id="SSF50729">
    <property type="entry name" value="PH domain-like"/>
    <property type="match status" value="1"/>
</dbReference>
<dbReference type="PRINTS" id="PR00401">
    <property type="entry name" value="SH2DOMAIN"/>
</dbReference>
<feature type="region of interest" description="Disordered" evidence="3">
    <location>
        <begin position="483"/>
        <end position="507"/>
    </location>
</feature>
<dbReference type="InterPro" id="IPR006020">
    <property type="entry name" value="PTB/PI_dom"/>
</dbReference>
<accession>A0A7E4ZYW3</accession>
<evidence type="ECO:0000256" key="1">
    <source>
        <dbReference type="ARBA" id="ARBA00022999"/>
    </source>
</evidence>
<dbReference type="WBParaSite" id="Pan_g3749.t1">
    <property type="protein sequence ID" value="Pan_g3749.t1"/>
    <property type="gene ID" value="Pan_g3749"/>
</dbReference>
<feature type="domain" description="SH2" evidence="5">
    <location>
        <begin position="584"/>
        <end position="675"/>
    </location>
</feature>
<dbReference type="Pfam" id="PF00640">
    <property type="entry name" value="PID"/>
    <property type="match status" value="1"/>
</dbReference>
<reference evidence="6" key="1">
    <citation type="journal article" date="2013" name="Genetics">
        <title>The draft genome and transcriptome of Panagrellus redivivus are shaped by the harsh demands of a free-living lifestyle.</title>
        <authorList>
            <person name="Srinivasan J."/>
            <person name="Dillman A.R."/>
            <person name="Macchietto M.G."/>
            <person name="Heikkinen L."/>
            <person name="Lakso M."/>
            <person name="Fracchia K.M."/>
            <person name="Antoshechkin I."/>
            <person name="Mortazavi A."/>
            <person name="Wong G."/>
            <person name="Sternberg P.W."/>
        </authorList>
    </citation>
    <scope>NUCLEOTIDE SEQUENCE [LARGE SCALE GENOMIC DNA]</scope>
    <source>
        <strain evidence="6">MT8872</strain>
    </source>
</reference>
<dbReference type="InterPro" id="IPR011993">
    <property type="entry name" value="PH-like_dom_sf"/>
</dbReference>
<sequence>MAAADDDWLQDAIVQLKTGIPFFVKFLGKITLPKSINEAPTDEERAEVVLGCLRKVALSAGHVDSAHITPFAAEFLSDATVVARNTDVQLTIYSNAFILADVITRRIVARHNTTEIAFAHVDPDFDDVIGYYCVDHKKGKPDTRCYYVIASDSAAQILASIKLAFVVLGEQTASGGIVNTQNIADLLTPSPSVPSTPSGAYCLLRLSTPSDDGKGFVHTEKPVSTDTVQRTLRRMTPTSPGADLQSILNTPSTPGSVTNVYLNVNVLQGVNPYTTNTIYPDVFTKYCRPRRPSPKFKETNPRRLSTVEEVQNQPALEAPAAAAPPLPPKKEVYKGEPLKVNRSISFQEPVETLVTPEMDGSASSPASYVTYSRRIVDPPQLPQPAEIRDQVAKLSETRSELYPEVKVEHDETNVELERLHKELQRVKEQIRKRNAAMETRPPEASPQTPIRAKPKGPKRVMFQKLRKSFTDVGVPLKSKLGSLRTGAIKPRPAPPADLQSPGSASECTSLNSSIFDGISLDSSSTRSASSADSGCQGDNELFVFPEAAHEAAHWTKRILKIEDPLPITPTQFAQISEYLSFQPWFHGTVRRELAEARLVKDGEFLVRQSASQPGQFIVTALRRRTVHHIRVVSRDGQIRSHAGDFGSIVQLIQYHFTTKTPLCSKTTAIMLMTPVPRPAFWKHPKT</sequence>
<proteinExistence type="predicted"/>
<evidence type="ECO:0000256" key="3">
    <source>
        <dbReference type="SAM" id="MobiDB-lite"/>
    </source>
</evidence>
<dbReference type="InterPro" id="IPR000980">
    <property type="entry name" value="SH2"/>
</dbReference>
<dbReference type="PANTHER" id="PTHR14247:SF8">
    <property type="entry name" value="RAS-GEF DOMAIN-CONTAINING PROTEIN"/>
    <property type="match status" value="1"/>
</dbReference>
<dbReference type="PANTHER" id="PTHR14247">
    <property type="entry name" value="BREAST CANCER ANTI-ESTROGEN RESISTANCE PROTEIN 3 HOMOLOG-LIKE PROTEIN"/>
    <property type="match status" value="1"/>
</dbReference>
<evidence type="ECO:0000256" key="2">
    <source>
        <dbReference type="PROSITE-ProRule" id="PRU00191"/>
    </source>
</evidence>
<evidence type="ECO:0000259" key="5">
    <source>
        <dbReference type="PROSITE" id="PS50001"/>
    </source>
</evidence>